<dbReference type="Gene3D" id="3.30.70.100">
    <property type="match status" value="1"/>
</dbReference>
<evidence type="ECO:0000313" key="2">
    <source>
        <dbReference type="Proteomes" id="UP000510621"/>
    </source>
</evidence>
<reference evidence="1" key="1">
    <citation type="submission" date="2020-06" db="EMBL/GenBank/DDBJ databases">
        <title>Analysis procedures for assessing recovery of high quality, complete, closed genomes from Nanopore long read metagenome sequencing.</title>
        <authorList>
            <person name="Bessarab I."/>
            <person name="Arumugam K."/>
            <person name="Haryono M."/>
            <person name="Liu X."/>
            <person name="Roy S."/>
            <person name="Zuniga-Montanez R.E."/>
            <person name="Qiu G."/>
            <person name="Drautz-Moses D.I."/>
            <person name="Law Y.Y."/>
            <person name="Wuertz S."/>
            <person name="Lauro F.M."/>
            <person name="Huson D.H."/>
            <person name="Williams R.B."/>
        </authorList>
    </citation>
    <scope>NUCLEOTIDE SEQUENCE [LARGE SCALE GENOMIC DNA]</scope>
    <source>
        <strain evidence="1">SSD2</strain>
    </source>
</reference>
<dbReference type="GO" id="GO:0046872">
    <property type="term" value="F:metal ion binding"/>
    <property type="evidence" value="ECO:0007669"/>
    <property type="project" value="InterPro"/>
</dbReference>
<organism evidence="1 2">
    <name type="scientific">Candidatus Thiothrix singaporensis</name>
    <dbReference type="NCBI Taxonomy" id="2799669"/>
    <lineage>
        <taxon>Bacteria</taxon>
        <taxon>Pseudomonadati</taxon>
        <taxon>Pseudomonadota</taxon>
        <taxon>Gammaproteobacteria</taxon>
        <taxon>Thiotrichales</taxon>
        <taxon>Thiotrichaceae</taxon>
        <taxon>Thiothrix</taxon>
    </lineage>
</organism>
<dbReference type="KEGG" id="this:HZT40_14585"/>
<keyword evidence="2" id="KW-1185">Reference proteome</keyword>
<dbReference type="AlphaFoldDB" id="A0A7L6AU09"/>
<accession>A0A7L6AU09</accession>
<sequence>MTSAIDYMHHTPGRLRLKGRHFNCHGAVARRAVIALEATPGVEQVRYNKHAGSLTVHYDPQRLGQDDLINTLEIAGCIRHPANIRTHRQPAADPAEKVTGLFGKALVGALAQRTASHLIGKLL</sequence>
<protein>
    <submittedName>
        <fullName evidence="1">Heavy-metal-associated domain-containing protein</fullName>
    </submittedName>
</protein>
<dbReference type="SUPFAM" id="SSF55008">
    <property type="entry name" value="HMA, heavy metal-associated domain"/>
    <property type="match status" value="1"/>
</dbReference>
<name>A0A7L6AU09_9GAMM</name>
<dbReference type="EMBL" id="CP059265">
    <property type="protein sequence ID" value="QLQ32606.1"/>
    <property type="molecule type" value="Genomic_DNA"/>
</dbReference>
<evidence type="ECO:0000313" key="1">
    <source>
        <dbReference type="EMBL" id="QLQ32606.1"/>
    </source>
</evidence>
<proteinExistence type="predicted"/>
<dbReference type="InterPro" id="IPR036163">
    <property type="entry name" value="HMA_dom_sf"/>
</dbReference>
<dbReference type="Proteomes" id="UP000510621">
    <property type="component" value="Chromosome"/>
</dbReference>
<gene>
    <name evidence="1" type="ORF">HZT40_14585</name>
</gene>